<evidence type="ECO:0000313" key="3">
    <source>
        <dbReference type="Proteomes" id="UP000315522"/>
    </source>
</evidence>
<dbReference type="Proteomes" id="UP000315522">
    <property type="component" value="Unassembled WGS sequence"/>
</dbReference>
<keyword evidence="3" id="KW-1185">Reference proteome</keyword>
<reference evidence="2 3" key="1">
    <citation type="submission" date="2018-05" db="EMBL/GenBank/DDBJ databases">
        <title>Genome sequencing and assembly of the regulated plant pathogen Lachnellula willkommii and related sister species for the development of diagnostic species identification markers.</title>
        <authorList>
            <person name="Giroux E."/>
            <person name="Bilodeau G."/>
        </authorList>
    </citation>
    <scope>NUCLEOTIDE SEQUENCE [LARGE SCALE GENOMIC DNA]</scope>
    <source>
        <strain evidence="2 3">CBS 172.35</strain>
    </source>
</reference>
<comment type="caution">
    <text evidence="2">The sequence shown here is derived from an EMBL/GenBank/DDBJ whole genome shotgun (WGS) entry which is preliminary data.</text>
</comment>
<dbReference type="AlphaFoldDB" id="A0A559M2P3"/>
<proteinExistence type="predicted"/>
<sequence length="234" mass="25853">MGFAPKRLGSFDLRDRAQNDVVPFEPKVTRARAPPPRLSIKSSQLHTSPFILLHQQTTPTHQPQSKIFHNNPLASNSTSNPLSSSLRYQLTTLPLTVGKSYKYNDRDHAGLADGTAAASEHLPRYFAKSGHVDVDPKKTKKNGAGKGGWGVNGEEVQDEGFNLTNARRRSNSSSYTAGLKDFKTKFEHVEADPVFEEDIHGAEREELPQTRRVNTNSTESSEGSVDENDKPKSV</sequence>
<evidence type="ECO:0008006" key="4">
    <source>
        <dbReference type="Google" id="ProtNLM"/>
    </source>
</evidence>
<dbReference type="EMBL" id="QGML01002642">
    <property type="protein sequence ID" value="TVY87220.1"/>
    <property type="molecule type" value="Genomic_DNA"/>
</dbReference>
<organism evidence="2 3">
    <name type="scientific">Lachnellula willkommii</name>
    <dbReference type="NCBI Taxonomy" id="215461"/>
    <lineage>
        <taxon>Eukaryota</taxon>
        <taxon>Fungi</taxon>
        <taxon>Dikarya</taxon>
        <taxon>Ascomycota</taxon>
        <taxon>Pezizomycotina</taxon>
        <taxon>Leotiomycetes</taxon>
        <taxon>Helotiales</taxon>
        <taxon>Lachnaceae</taxon>
        <taxon>Lachnellula</taxon>
    </lineage>
</organism>
<feature type="compositionally biased region" description="Basic and acidic residues" evidence="1">
    <location>
        <begin position="190"/>
        <end position="209"/>
    </location>
</feature>
<protein>
    <recommendedName>
        <fullName evidence="4">ATPase-stabilizing factor 15 kDa protein</fullName>
    </recommendedName>
</protein>
<feature type="compositionally biased region" description="Polar residues" evidence="1">
    <location>
        <begin position="211"/>
        <end position="223"/>
    </location>
</feature>
<accession>A0A559M2P3</accession>
<feature type="region of interest" description="Disordered" evidence="1">
    <location>
        <begin position="57"/>
        <end position="82"/>
    </location>
</feature>
<name>A0A559M2P3_9HELO</name>
<evidence type="ECO:0000256" key="1">
    <source>
        <dbReference type="SAM" id="MobiDB-lite"/>
    </source>
</evidence>
<feature type="region of interest" description="Disordered" evidence="1">
    <location>
        <begin position="133"/>
        <end position="155"/>
    </location>
</feature>
<evidence type="ECO:0000313" key="2">
    <source>
        <dbReference type="EMBL" id="TVY87220.1"/>
    </source>
</evidence>
<gene>
    <name evidence="2" type="ORF">LAWI1_G004334</name>
</gene>
<feature type="region of interest" description="Disordered" evidence="1">
    <location>
        <begin position="190"/>
        <end position="234"/>
    </location>
</feature>